<comment type="caution">
    <text evidence="5">The sequence shown here is derived from an EMBL/GenBank/DDBJ whole genome shotgun (WGS) entry which is preliminary data.</text>
</comment>
<sequence length="288" mass="32818">MEKEKEKNVKSKRSIRMKIAKNVGDKSKLTMFDLLSYNPPLSKEQREMNETRDSEQNPVESVIASEDADEFEETNESNVESGENEKNSGPRVKVGPNGEIILDEESCIIKRKKTKSTAPPIHENSRQVATTYASFRSREGLSKTRWSEKETVRFYTALALIGTDFTLMSTLFFKGKRSRLDLRNKFKKEERTHKALVDHALKRCDLTNLPDLEKLDEMVSSDDDEGIIGADDSEEDEDESPKKLICDKRRDANDKDTEYSTRCSVTPVPVLDRVTRSKSNKNNSVAIN</sequence>
<comment type="subcellular location">
    <subcellularLocation>
        <location evidence="1">Nucleus</location>
    </subcellularLocation>
</comment>
<dbReference type="GO" id="GO:0005634">
    <property type="term" value="C:nucleus"/>
    <property type="evidence" value="ECO:0007669"/>
    <property type="project" value="UniProtKB-SubCell"/>
</dbReference>
<dbReference type="EMBL" id="NCKV01003331">
    <property type="protein sequence ID" value="RWS25843.1"/>
    <property type="molecule type" value="Genomic_DNA"/>
</dbReference>
<keyword evidence="3" id="KW-0812">Transmembrane</keyword>
<feature type="region of interest" description="Disordered" evidence="2">
    <location>
        <begin position="223"/>
        <end position="262"/>
    </location>
</feature>
<keyword evidence="6" id="KW-1185">Reference proteome</keyword>
<accession>A0A443SE90</accession>
<dbReference type="GO" id="GO:0070898">
    <property type="term" value="P:RNA polymerase III preinitiation complex assembly"/>
    <property type="evidence" value="ECO:0007669"/>
    <property type="project" value="TreeGrafter"/>
</dbReference>
<name>A0A443SE90_9ACAR</name>
<evidence type="ECO:0000313" key="5">
    <source>
        <dbReference type="EMBL" id="RWS25843.1"/>
    </source>
</evidence>
<dbReference type="GO" id="GO:0000126">
    <property type="term" value="C:transcription factor TFIIIB complex"/>
    <property type="evidence" value="ECO:0007669"/>
    <property type="project" value="TreeGrafter"/>
</dbReference>
<proteinExistence type="predicted"/>
<dbReference type="PANTHER" id="PTHR22929:SF0">
    <property type="entry name" value="TRANSCRIPTION FACTOR TFIIIB COMPONENT B'' HOMOLOG"/>
    <property type="match status" value="1"/>
</dbReference>
<dbReference type="VEuPathDB" id="VectorBase:LDEU006197"/>
<evidence type="ECO:0000313" key="6">
    <source>
        <dbReference type="Proteomes" id="UP000288716"/>
    </source>
</evidence>
<dbReference type="GO" id="GO:0001156">
    <property type="term" value="F:TFIIIC-class transcription factor complex binding"/>
    <property type="evidence" value="ECO:0007669"/>
    <property type="project" value="TreeGrafter"/>
</dbReference>
<dbReference type="Pfam" id="PF15963">
    <property type="entry name" value="Myb_DNA-bind_7"/>
    <property type="match status" value="1"/>
</dbReference>
<dbReference type="STRING" id="299467.A0A443SE90"/>
<dbReference type="InterPro" id="IPR039467">
    <property type="entry name" value="TFIIIB_B''_Myb"/>
</dbReference>
<gene>
    <name evidence="5" type="ORF">B4U80_03540</name>
</gene>
<keyword evidence="3" id="KW-1133">Transmembrane helix</keyword>
<evidence type="ECO:0000256" key="3">
    <source>
        <dbReference type="SAM" id="Phobius"/>
    </source>
</evidence>
<dbReference type="OrthoDB" id="272624at2759"/>
<dbReference type="SMART" id="SM00717">
    <property type="entry name" value="SANT"/>
    <property type="match status" value="1"/>
</dbReference>
<dbReference type="SUPFAM" id="SSF46689">
    <property type="entry name" value="Homeodomain-like"/>
    <property type="match status" value="1"/>
</dbReference>
<dbReference type="Proteomes" id="UP000288716">
    <property type="component" value="Unassembled WGS sequence"/>
</dbReference>
<dbReference type="PANTHER" id="PTHR22929">
    <property type="entry name" value="RNA POLYMERASE III TRANSCRIPTION INITIATION FACTOR B"/>
    <property type="match status" value="1"/>
</dbReference>
<feature type="compositionally biased region" description="Acidic residues" evidence="2">
    <location>
        <begin position="223"/>
        <end position="239"/>
    </location>
</feature>
<organism evidence="5 6">
    <name type="scientific">Leptotrombidium deliense</name>
    <dbReference type="NCBI Taxonomy" id="299467"/>
    <lineage>
        <taxon>Eukaryota</taxon>
        <taxon>Metazoa</taxon>
        <taxon>Ecdysozoa</taxon>
        <taxon>Arthropoda</taxon>
        <taxon>Chelicerata</taxon>
        <taxon>Arachnida</taxon>
        <taxon>Acari</taxon>
        <taxon>Acariformes</taxon>
        <taxon>Trombidiformes</taxon>
        <taxon>Prostigmata</taxon>
        <taxon>Anystina</taxon>
        <taxon>Parasitengona</taxon>
        <taxon>Trombiculoidea</taxon>
        <taxon>Trombiculidae</taxon>
        <taxon>Leptotrombidium</taxon>
    </lineage>
</organism>
<keyword evidence="3" id="KW-0472">Membrane</keyword>
<protein>
    <recommendedName>
        <fullName evidence="4">Myb-like domain-containing protein</fullName>
    </recommendedName>
</protein>
<reference evidence="5 6" key="1">
    <citation type="journal article" date="2018" name="Gigascience">
        <title>Genomes of trombidid mites reveal novel predicted allergens and laterally-transferred genes associated with secondary metabolism.</title>
        <authorList>
            <person name="Dong X."/>
            <person name="Chaisiri K."/>
            <person name="Xia D."/>
            <person name="Armstrong S.D."/>
            <person name="Fang Y."/>
            <person name="Donnelly M.J."/>
            <person name="Kadowaki T."/>
            <person name="McGarry J.W."/>
            <person name="Darby A.C."/>
            <person name="Makepeace B.L."/>
        </authorList>
    </citation>
    <scope>NUCLEOTIDE SEQUENCE [LARGE SCALE GENOMIC DNA]</scope>
    <source>
        <strain evidence="5">UoL-UT</strain>
    </source>
</reference>
<feature type="compositionally biased region" description="Acidic residues" evidence="2">
    <location>
        <begin position="66"/>
        <end position="75"/>
    </location>
</feature>
<dbReference type="InterPro" id="IPR009057">
    <property type="entry name" value="Homeodomain-like_sf"/>
</dbReference>
<dbReference type="InterPro" id="IPR001005">
    <property type="entry name" value="SANT/Myb"/>
</dbReference>
<evidence type="ECO:0000256" key="1">
    <source>
        <dbReference type="ARBA" id="ARBA00004123"/>
    </source>
</evidence>
<evidence type="ECO:0000259" key="4">
    <source>
        <dbReference type="SMART" id="SM00717"/>
    </source>
</evidence>
<feature type="compositionally biased region" description="Basic and acidic residues" evidence="2">
    <location>
        <begin position="43"/>
        <end position="55"/>
    </location>
</feature>
<evidence type="ECO:0000256" key="2">
    <source>
        <dbReference type="SAM" id="MobiDB-lite"/>
    </source>
</evidence>
<feature type="transmembrane region" description="Helical" evidence="3">
    <location>
        <begin position="154"/>
        <end position="173"/>
    </location>
</feature>
<feature type="region of interest" description="Disordered" evidence="2">
    <location>
        <begin position="38"/>
        <end position="96"/>
    </location>
</feature>
<dbReference type="AlphaFoldDB" id="A0A443SE90"/>
<feature type="compositionally biased region" description="Basic and acidic residues" evidence="2">
    <location>
        <begin position="240"/>
        <end position="259"/>
    </location>
</feature>
<feature type="domain" description="Myb-like" evidence="4">
    <location>
        <begin position="142"/>
        <end position="192"/>
    </location>
</feature>